<dbReference type="Proteomes" id="UP001187415">
    <property type="component" value="Unassembled WGS sequence"/>
</dbReference>
<keyword evidence="1" id="KW-0175">Coiled coil</keyword>
<evidence type="ECO:0000313" key="3">
    <source>
        <dbReference type="Proteomes" id="UP001187415"/>
    </source>
</evidence>
<organism evidence="2 3">
    <name type="scientific">Channa striata</name>
    <name type="common">Snakehead murrel</name>
    <name type="synonym">Ophicephalus striatus</name>
    <dbReference type="NCBI Taxonomy" id="64152"/>
    <lineage>
        <taxon>Eukaryota</taxon>
        <taxon>Metazoa</taxon>
        <taxon>Chordata</taxon>
        <taxon>Craniata</taxon>
        <taxon>Vertebrata</taxon>
        <taxon>Euteleostomi</taxon>
        <taxon>Actinopterygii</taxon>
        <taxon>Neopterygii</taxon>
        <taxon>Teleostei</taxon>
        <taxon>Neoteleostei</taxon>
        <taxon>Acanthomorphata</taxon>
        <taxon>Anabantaria</taxon>
        <taxon>Anabantiformes</taxon>
        <taxon>Channoidei</taxon>
        <taxon>Channidae</taxon>
        <taxon>Channa</taxon>
    </lineage>
</organism>
<gene>
    <name evidence="2" type="ORF">Q5P01_023922</name>
</gene>
<sequence>MAEKLFALKELQNQARHQEESRKMYSKCRLRELYNQMLQREMEARRVGIEKEQRVRAQFALDYKIQQRQNEQVEKFREHQVLVENLRDKCNLSKMFLTQTPLTFGIPLSRADCNRRQALLNQDQVYSRAEPKHHMAVLRKMHLSRKLKQQSQEEYFNKIAAKKEVELKNQERHKMIARAKFMALQEDDQVGHFNRMLQKKNVLKDHKTLVEPHPKTKRNAQELIRQCEEEEKARLKQLFNQALAGDWAKQIGEKQKMKQKQVQQEKMVARIPCPYEFHTQEEHRNQAPKKKKLWKIYSKYRLGDLSYKKLCREMETSRLDWTEENRLRGQFALEHKIQQTPNERAEKFRNHQLLIENVRDKLAVTLKEQDAAKARKEEEIISHALAKQDALMLKKKKEEEEKRSAMIKSIAAYRERVIQKKKEKEQAERRSNLEWLEAQKEADKQFHQEKAQKAQRAREIAIECRKVNDILIAQQRAYAEKLKREEEDELRTAEQLAERAEELEQN</sequence>
<accession>A0AA88J6Y5</accession>
<comment type="caution">
    <text evidence="2">The sequence shown here is derived from an EMBL/GenBank/DDBJ whole genome shotgun (WGS) entry which is preliminary data.</text>
</comment>
<feature type="coiled-coil region" evidence="1">
    <location>
        <begin position="396"/>
        <end position="506"/>
    </location>
</feature>
<name>A0AA88J6Y5_CHASR</name>
<keyword evidence="3" id="KW-1185">Reference proteome</keyword>
<protein>
    <recommendedName>
        <fullName evidence="4">Trichohyalin-plectin-homology domain-containing protein</fullName>
    </recommendedName>
</protein>
<dbReference type="EMBL" id="JAUPFM010000019">
    <property type="protein sequence ID" value="KAK2820963.1"/>
    <property type="molecule type" value="Genomic_DNA"/>
</dbReference>
<reference evidence="2" key="1">
    <citation type="submission" date="2023-07" db="EMBL/GenBank/DDBJ databases">
        <title>Chromosome-level Genome Assembly of Striped Snakehead (Channa striata).</title>
        <authorList>
            <person name="Liu H."/>
        </authorList>
    </citation>
    <scope>NUCLEOTIDE SEQUENCE</scope>
    <source>
        <strain evidence="2">Gz</strain>
        <tissue evidence="2">Muscle</tissue>
    </source>
</reference>
<proteinExistence type="predicted"/>
<evidence type="ECO:0000256" key="1">
    <source>
        <dbReference type="SAM" id="Coils"/>
    </source>
</evidence>
<evidence type="ECO:0008006" key="4">
    <source>
        <dbReference type="Google" id="ProtNLM"/>
    </source>
</evidence>
<evidence type="ECO:0000313" key="2">
    <source>
        <dbReference type="EMBL" id="KAK2820963.1"/>
    </source>
</evidence>
<dbReference type="AlphaFoldDB" id="A0AA88J6Y5"/>